<comment type="caution">
    <text evidence="2">The sequence shown here is derived from an EMBL/GenBank/DDBJ whole genome shotgun (WGS) entry which is preliminary data.</text>
</comment>
<dbReference type="RefSeq" id="WP_380866793.1">
    <property type="nucleotide sequence ID" value="NZ_JBHUMA010000004.1"/>
</dbReference>
<evidence type="ECO:0000256" key="1">
    <source>
        <dbReference type="SAM" id="SignalP"/>
    </source>
</evidence>
<protein>
    <recommendedName>
        <fullName evidence="4">DUF4142 domain-containing protein</fullName>
    </recommendedName>
</protein>
<feature type="chain" id="PRO_5045537196" description="DUF4142 domain-containing protein" evidence="1">
    <location>
        <begin position="25"/>
        <end position="169"/>
    </location>
</feature>
<evidence type="ECO:0000313" key="3">
    <source>
        <dbReference type="Proteomes" id="UP001597393"/>
    </source>
</evidence>
<evidence type="ECO:0000313" key="2">
    <source>
        <dbReference type="EMBL" id="MFD2597556.1"/>
    </source>
</evidence>
<accession>A0ABW5NEG9</accession>
<evidence type="ECO:0008006" key="4">
    <source>
        <dbReference type="Google" id="ProtNLM"/>
    </source>
</evidence>
<dbReference type="PROSITE" id="PS51257">
    <property type="entry name" value="PROKAR_LIPOPROTEIN"/>
    <property type="match status" value="1"/>
</dbReference>
<proteinExistence type="predicted"/>
<name>A0ABW5NEG9_9SPHI</name>
<organism evidence="2 3">
    <name type="scientific">Sphingobacterium corticis</name>
    <dbReference type="NCBI Taxonomy" id="1812823"/>
    <lineage>
        <taxon>Bacteria</taxon>
        <taxon>Pseudomonadati</taxon>
        <taxon>Bacteroidota</taxon>
        <taxon>Sphingobacteriia</taxon>
        <taxon>Sphingobacteriales</taxon>
        <taxon>Sphingobacteriaceae</taxon>
        <taxon>Sphingobacterium</taxon>
    </lineage>
</organism>
<keyword evidence="1" id="KW-0732">Signal</keyword>
<feature type="signal peptide" evidence="1">
    <location>
        <begin position="1"/>
        <end position="24"/>
    </location>
</feature>
<dbReference type="Proteomes" id="UP001597393">
    <property type="component" value="Unassembled WGS sequence"/>
</dbReference>
<sequence length="169" mass="19368">MKTILSTTFLALSFFFLTISCNTATPDEFFQKTVLNSNILFQFGTDKMTREIINAPADKEHYYSLILESKVMYLEKIIPDIEKTKAPDADGEELKTLSLDLYKFALAVFENEYLEIAKLNVENADKAVIEEKTKEIEEKYLADFYTKYEALIVAGEAYAKKHNINASFN</sequence>
<reference evidence="3" key="1">
    <citation type="journal article" date="2019" name="Int. J. Syst. Evol. Microbiol.">
        <title>The Global Catalogue of Microorganisms (GCM) 10K type strain sequencing project: providing services to taxonomists for standard genome sequencing and annotation.</title>
        <authorList>
            <consortium name="The Broad Institute Genomics Platform"/>
            <consortium name="The Broad Institute Genome Sequencing Center for Infectious Disease"/>
            <person name="Wu L."/>
            <person name="Ma J."/>
        </authorList>
    </citation>
    <scope>NUCLEOTIDE SEQUENCE [LARGE SCALE GENOMIC DNA]</scope>
    <source>
        <strain evidence="3">KCTC 42248</strain>
    </source>
</reference>
<keyword evidence="3" id="KW-1185">Reference proteome</keyword>
<gene>
    <name evidence="2" type="ORF">ACFSQ3_01225</name>
</gene>
<dbReference type="EMBL" id="JBHUMA010000004">
    <property type="protein sequence ID" value="MFD2597556.1"/>
    <property type="molecule type" value="Genomic_DNA"/>
</dbReference>